<organism evidence="1 2">
    <name type="scientific">Lindgomyces ingoldianus</name>
    <dbReference type="NCBI Taxonomy" id="673940"/>
    <lineage>
        <taxon>Eukaryota</taxon>
        <taxon>Fungi</taxon>
        <taxon>Dikarya</taxon>
        <taxon>Ascomycota</taxon>
        <taxon>Pezizomycotina</taxon>
        <taxon>Dothideomycetes</taxon>
        <taxon>Pleosporomycetidae</taxon>
        <taxon>Pleosporales</taxon>
        <taxon>Lindgomycetaceae</taxon>
        <taxon>Lindgomyces</taxon>
    </lineage>
</organism>
<sequence length="206" mass="23361">MRSENRTLQGLVAQAVQHAAVCHLPVSIHAQAFQLYSEKRGSDMFIREKWCTSLGDQAPDKERRLKVLFSRQLHLDPMCSLACDQPKIWRSSSRSRNPKLTVSSNCGTTLHDKNYSRCRLLGIQYLVPIQFRSAVSLLQGGTAHHPSPLKSVSLRMRLLFGFRLEKVNAVDIVLEEDERCRMIEKRHLDNRSESDSTIDANSSGVT</sequence>
<dbReference type="EMBL" id="MU003495">
    <property type="protein sequence ID" value="KAF2475660.1"/>
    <property type="molecule type" value="Genomic_DNA"/>
</dbReference>
<comment type="caution">
    <text evidence="1">The sequence shown here is derived from an EMBL/GenBank/DDBJ whole genome shotgun (WGS) entry which is preliminary data.</text>
</comment>
<accession>A0ACB6RAA3</accession>
<protein>
    <submittedName>
        <fullName evidence="1">Uncharacterized protein</fullName>
    </submittedName>
</protein>
<keyword evidence="2" id="KW-1185">Reference proteome</keyword>
<proteinExistence type="predicted"/>
<evidence type="ECO:0000313" key="2">
    <source>
        <dbReference type="Proteomes" id="UP000799755"/>
    </source>
</evidence>
<dbReference type="Proteomes" id="UP000799755">
    <property type="component" value="Unassembled WGS sequence"/>
</dbReference>
<name>A0ACB6RAA3_9PLEO</name>
<reference evidence="1" key="1">
    <citation type="journal article" date="2020" name="Stud. Mycol.">
        <title>101 Dothideomycetes genomes: a test case for predicting lifestyles and emergence of pathogens.</title>
        <authorList>
            <person name="Haridas S."/>
            <person name="Albert R."/>
            <person name="Binder M."/>
            <person name="Bloem J."/>
            <person name="Labutti K."/>
            <person name="Salamov A."/>
            <person name="Andreopoulos B."/>
            <person name="Baker S."/>
            <person name="Barry K."/>
            <person name="Bills G."/>
            <person name="Bluhm B."/>
            <person name="Cannon C."/>
            <person name="Castanera R."/>
            <person name="Culley D."/>
            <person name="Daum C."/>
            <person name="Ezra D."/>
            <person name="Gonzalez J."/>
            <person name="Henrissat B."/>
            <person name="Kuo A."/>
            <person name="Liang C."/>
            <person name="Lipzen A."/>
            <person name="Lutzoni F."/>
            <person name="Magnuson J."/>
            <person name="Mondo S."/>
            <person name="Nolan M."/>
            <person name="Ohm R."/>
            <person name="Pangilinan J."/>
            <person name="Park H.-J."/>
            <person name="Ramirez L."/>
            <person name="Alfaro M."/>
            <person name="Sun H."/>
            <person name="Tritt A."/>
            <person name="Yoshinaga Y."/>
            <person name="Zwiers L.-H."/>
            <person name="Turgeon B."/>
            <person name="Goodwin S."/>
            <person name="Spatafora J."/>
            <person name="Crous P."/>
            <person name="Grigoriev I."/>
        </authorList>
    </citation>
    <scope>NUCLEOTIDE SEQUENCE</scope>
    <source>
        <strain evidence="1">ATCC 200398</strain>
    </source>
</reference>
<gene>
    <name evidence="1" type="ORF">BDR25DRAFT_349945</name>
</gene>
<evidence type="ECO:0000313" key="1">
    <source>
        <dbReference type="EMBL" id="KAF2475660.1"/>
    </source>
</evidence>